<evidence type="ECO:0000313" key="2">
    <source>
        <dbReference type="EMBL" id="QHO60782.1"/>
    </source>
</evidence>
<reference evidence="2" key="1">
    <citation type="submission" date="2019-10" db="EMBL/GenBank/DDBJ databases">
        <title>Sergentomyia schwetzi: salivary gland transcriptome, proteome and enzymatic activities in two lineages adapted to different blood sources.</title>
        <authorList>
            <person name="Polanska N."/>
            <person name="Ishemgulova A."/>
            <person name="Volfova V."/>
            <person name="Flegontov P."/>
            <person name="Votypka J."/>
            <person name="Yurchenko V."/>
            <person name="Volf P."/>
        </authorList>
    </citation>
    <scope>NUCLEOTIDE SEQUENCE</scope>
    <source>
        <tissue evidence="2">Salivary glands</tissue>
    </source>
</reference>
<organism evidence="2">
    <name type="scientific">Sergentomyia schwetzi</name>
    <dbReference type="NCBI Taxonomy" id="114605"/>
    <lineage>
        <taxon>Eukaryota</taxon>
        <taxon>Metazoa</taxon>
        <taxon>Ecdysozoa</taxon>
        <taxon>Arthropoda</taxon>
        <taxon>Hexapoda</taxon>
        <taxon>Insecta</taxon>
        <taxon>Pterygota</taxon>
        <taxon>Neoptera</taxon>
        <taxon>Endopterygota</taxon>
        <taxon>Diptera</taxon>
        <taxon>Nematocera</taxon>
        <taxon>Psychodoidea</taxon>
        <taxon>Psychodidae</taxon>
        <taxon>Sergentomyia</taxon>
        <taxon>Sergentomyia</taxon>
    </lineage>
</organism>
<proteinExistence type="evidence at transcript level"/>
<name>A0A6B9VN58_9DIPT</name>
<keyword evidence="1" id="KW-0732">Signal</keyword>
<dbReference type="AlphaFoldDB" id="A0A6B9VN58"/>
<accession>A0A6B9VN58</accession>
<dbReference type="EMBL" id="MN605392">
    <property type="protein sequence ID" value="QHO60782.1"/>
    <property type="molecule type" value="mRNA"/>
</dbReference>
<feature type="chain" id="PRO_5025634949" evidence="1">
    <location>
        <begin position="30"/>
        <end position="192"/>
    </location>
</feature>
<protein>
    <submittedName>
        <fullName evidence="2">SP16-like protein</fullName>
    </submittedName>
</protein>
<feature type="signal peptide" evidence="1">
    <location>
        <begin position="1"/>
        <end position="29"/>
    </location>
</feature>
<evidence type="ECO:0000256" key="1">
    <source>
        <dbReference type="SAM" id="SignalP"/>
    </source>
</evidence>
<sequence>MVRFFRNIFGVSALIVILANTHIVVESRAQGGISGDVDFDKMFINLNGLGARIAEQVNADVNAALRKAQEGVETALKDVPKATNKFTAAFSQLGTTIKEGVTDIVNKMTWYKGPNVCVTEKTEDLGDTVVASGRQVTYSKVCNQLIEGEYSCATVVDEGDGKKTKTTKTYKCCDKFSLQYIDDKLQCSANKA</sequence>